<feature type="domain" description="Fatty acid hydroxylase" evidence="6">
    <location>
        <begin position="79"/>
        <end position="209"/>
    </location>
</feature>
<evidence type="ECO:0000256" key="5">
    <source>
        <dbReference type="SAM" id="Phobius"/>
    </source>
</evidence>
<comment type="caution">
    <text evidence="7">The sequence shown here is derived from an EMBL/GenBank/DDBJ whole genome shotgun (WGS) entry which is preliminary data.</text>
</comment>
<dbReference type="RefSeq" id="WP_289832219.1">
    <property type="nucleotide sequence ID" value="NZ_JAUEDK010000076.1"/>
</dbReference>
<evidence type="ECO:0000313" key="8">
    <source>
        <dbReference type="Proteomes" id="UP001168540"/>
    </source>
</evidence>
<name>A0ABT7XUX7_9NEIS</name>
<feature type="transmembrane region" description="Helical" evidence="5">
    <location>
        <begin position="6"/>
        <end position="22"/>
    </location>
</feature>
<dbReference type="Pfam" id="PF04116">
    <property type="entry name" value="FA_hydroxylase"/>
    <property type="match status" value="1"/>
</dbReference>
<gene>
    <name evidence="7" type="ORF">QU481_22475</name>
</gene>
<dbReference type="InterPro" id="IPR050307">
    <property type="entry name" value="Sterol_Desaturase_Related"/>
</dbReference>
<keyword evidence="8" id="KW-1185">Reference proteome</keyword>
<keyword evidence="4 5" id="KW-0472">Membrane</keyword>
<organism evidence="7 8">
    <name type="scientific">Crenobacter oryzisoli</name>
    <dbReference type="NCBI Taxonomy" id="3056844"/>
    <lineage>
        <taxon>Bacteria</taxon>
        <taxon>Pseudomonadati</taxon>
        <taxon>Pseudomonadota</taxon>
        <taxon>Betaproteobacteria</taxon>
        <taxon>Neisseriales</taxon>
        <taxon>Neisseriaceae</taxon>
        <taxon>Crenobacter</taxon>
    </lineage>
</organism>
<dbReference type="InterPro" id="IPR006694">
    <property type="entry name" value="Fatty_acid_hydroxylase"/>
</dbReference>
<feature type="transmembrane region" description="Helical" evidence="5">
    <location>
        <begin position="141"/>
        <end position="165"/>
    </location>
</feature>
<evidence type="ECO:0000256" key="1">
    <source>
        <dbReference type="ARBA" id="ARBA00004370"/>
    </source>
</evidence>
<dbReference type="EMBL" id="JAUEDK010000076">
    <property type="protein sequence ID" value="MDN0077591.1"/>
    <property type="molecule type" value="Genomic_DNA"/>
</dbReference>
<dbReference type="PANTHER" id="PTHR11863">
    <property type="entry name" value="STEROL DESATURASE"/>
    <property type="match status" value="1"/>
</dbReference>
<dbReference type="Proteomes" id="UP001168540">
    <property type="component" value="Unassembled WGS sequence"/>
</dbReference>
<feature type="transmembrane region" description="Helical" evidence="5">
    <location>
        <begin position="34"/>
        <end position="55"/>
    </location>
</feature>
<evidence type="ECO:0000256" key="2">
    <source>
        <dbReference type="ARBA" id="ARBA00022692"/>
    </source>
</evidence>
<evidence type="ECO:0000256" key="3">
    <source>
        <dbReference type="ARBA" id="ARBA00022989"/>
    </source>
</evidence>
<keyword evidence="3 5" id="KW-1133">Transmembrane helix</keyword>
<keyword evidence="2 5" id="KW-0812">Transmembrane</keyword>
<protein>
    <submittedName>
        <fullName evidence="7">Sterol desaturase family protein</fullName>
    </submittedName>
</protein>
<feature type="transmembrane region" description="Helical" evidence="5">
    <location>
        <begin position="75"/>
        <end position="93"/>
    </location>
</feature>
<evidence type="ECO:0000256" key="4">
    <source>
        <dbReference type="ARBA" id="ARBA00023136"/>
    </source>
</evidence>
<evidence type="ECO:0000313" key="7">
    <source>
        <dbReference type="EMBL" id="MDN0077591.1"/>
    </source>
</evidence>
<reference evidence="7" key="1">
    <citation type="submission" date="2023-06" db="EMBL/GenBank/DDBJ databases">
        <authorList>
            <person name="Zhang S."/>
        </authorList>
    </citation>
    <scope>NUCLEOTIDE SEQUENCE</scope>
    <source>
        <strain evidence="7">SG2303</strain>
    </source>
</reference>
<sequence length="247" mass="28352">MDLYVYPIILIVFAVIFTREVIAPASQNHCDRRWLLLSTALGASSGLIAVGIGYLFHGRIKTQALISLPDSLPDIAVGFLGFFCTSVIFYWWHRATHRFDFLWRNIHQLHHSPLRIEALTAFFAHPLETVTATLISCFSSYILFGASEYAAAWALFFTGFFDLYLHSDTRSPKWLGYLIQRPEMHRVHHAYGHHAQNYGLPIWDMLFGTWHNPDERVQQCGFDAPKAERICDMLRGQDVHRTVPSPC</sequence>
<comment type="subcellular location">
    <subcellularLocation>
        <location evidence="1">Membrane</location>
    </subcellularLocation>
</comment>
<proteinExistence type="predicted"/>
<evidence type="ECO:0000259" key="6">
    <source>
        <dbReference type="Pfam" id="PF04116"/>
    </source>
</evidence>
<accession>A0ABT7XUX7</accession>